<dbReference type="GO" id="GO:0003677">
    <property type="term" value="F:DNA binding"/>
    <property type="evidence" value="ECO:0007669"/>
    <property type="project" value="UniProtKB-UniRule"/>
</dbReference>
<evidence type="ECO:0000313" key="5">
    <source>
        <dbReference type="Proteomes" id="UP000183203"/>
    </source>
</evidence>
<dbReference type="SUPFAM" id="SSF46689">
    <property type="entry name" value="Homeodomain-like"/>
    <property type="match status" value="1"/>
</dbReference>
<proteinExistence type="predicted"/>
<dbReference type="PRINTS" id="PR00455">
    <property type="entry name" value="HTHTETR"/>
</dbReference>
<dbReference type="GO" id="GO:0006355">
    <property type="term" value="P:regulation of DNA-templated transcription"/>
    <property type="evidence" value="ECO:0007669"/>
    <property type="project" value="UniProtKB-ARBA"/>
</dbReference>
<dbReference type="STRING" id="993073.AS029_01025"/>
<dbReference type="PROSITE" id="PS50977">
    <property type="entry name" value="HTH_TETR_2"/>
    <property type="match status" value="1"/>
</dbReference>
<reference evidence="4 5" key="1">
    <citation type="submission" date="2016-09" db="EMBL/GenBank/DDBJ databases">
        <authorList>
            <person name="Capua I."/>
            <person name="De Benedictis P."/>
            <person name="Joannis T."/>
            <person name="Lombin L.H."/>
            <person name="Cattoli G."/>
        </authorList>
    </citation>
    <scope>NUCLEOTIDE SEQUENCE [LARGE SCALE GENOMIC DNA]</scope>
    <source>
        <strain evidence="4 5">NIO-1002</strain>
    </source>
</reference>
<accession>A0A1G6GMM4</accession>
<dbReference type="AlphaFoldDB" id="A0A1G6GMM4"/>
<dbReference type="Pfam" id="PF00440">
    <property type="entry name" value="TetR_N"/>
    <property type="match status" value="1"/>
</dbReference>
<dbReference type="InterPro" id="IPR050109">
    <property type="entry name" value="HTH-type_TetR-like_transc_reg"/>
</dbReference>
<dbReference type="InterPro" id="IPR041467">
    <property type="entry name" value="Sco4008_C"/>
</dbReference>
<organism evidence="4 5">
    <name type="scientific">Microbacterium enclense</name>
    <dbReference type="NCBI Taxonomy" id="993073"/>
    <lineage>
        <taxon>Bacteria</taxon>
        <taxon>Bacillati</taxon>
        <taxon>Actinomycetota</taxon>
        <taxon>Actinomycetes</taxon>
        <taxon>Micrococcales</taxon>
        <taxon>Microbacteriaceae</taxon>
        <taxon>Microbacterium</taxon>
    </lineage>
</organism>
<dbReference type="PANTHER" id="PTHR30328:SF54">
    <property type="entry name" value="HTH-TYPE TRANSCRIPTIONAL REPRESSOR SCO4008"/>
    <property type="match status" value="1"/>
</dbReference>
<dbReference type="InterPro" id="IPR009057">
    <property type="entry name" value="Homeodomain-like_sf"/>
</dbReference>
<dbReference type="PANTHER" id="PTHR30328">
    <property type="entry name" value="TRANSCRIPTIONAL REPRESSOR"/>
    <property type="match status" value="1"/>
</dbReference>
<protein>
    <submittedName>
        <fullName evidence="4">Transcriptional regulator, TetR family</fullName>
    </submittedName>
</protein>
<dbReference type="SUPFAM" id="SSF48498">
    <property type="entry name" value="Tetracyclin repressor-like, C-terminal domain"/>
    <property type="match status" value="1"/>
</dbReference>
<feature type="DNA-binding region" description="H-T-H motif" evidence="2">
    <location>
        <begin position="36"/>
        <end position="55"/>
    </location>
</feature>
<evidence type="ECO:0000256" key="1">
    <source>
        <dbReference type="ARBA" id="ARBA00023125"/>
    </source>
</evidence>
<dbReference type="Proteomes" id="UP000183203">
    <property type="component" value="Unassembled WGS sequence"/>
</dbReference>
<keyword evidence="1 2" id="KW-0238">DNA-binding</keyword>
<name>A0A1G6GMM4_9MICO</name>
<evidence type="ECO:0000313" key="4">
    <source>
        <dbReference type="EMBL" id="SDB83270.1"/>
    </source>
</evidence>
<dbReference type="Gene3D" id="1.10.357.10">
    <property type="entry name" value="Tetracycline Repressor, domain 2"/>
    <property type="match status" value="1"/>
</dbReference>
<gene>
    <name evidence="4" type="ORF">SAMN05216418_0444</name>
</gene>
<dbReference type="InterPro" id="IPR036271">
    <property type="entry name" value="Tet_transcr_reg_TetR-rel_C_sf"/>
</dbReference>
<feature type="domain" description="HTH tetR-type" evidence="3">
    <location>
        <begin position="13"/>
        <end position="73"/>
    </location>
</feature>
<sequence>MSPTPSPSMRSSEATTRRILDAAREEFAEHGFKGARIERIAEDARANKQLIYRYFGDKDGLHEAVLEEMVAVWSTEQTALPDDTTSAGASDARTWARLSVWEMLAAGEGPAPGSDVLRGSILRRVEEVRREQREGLVDESLDPEMVLLLRAALAALPWVAPHLVEAATERHPFHDPEIRRRLRDFGAHLTAPSRLGDTP</sequence>
<evidence type="ECO:0000259" key="3">
    <source>
        <dbReference type="PROSITE" id="PS50977"/>
    </source>
</evidence>
<dbReference type="Pfam" id="PF17926">
    <property type="entry name" value="TetR_C_21"/>
    <property type="match status" value="1"/>
</dbReference>
<dbReference type="EMBL" id="FMYG01000001">
    <property type="protein sequence ID" value="SDB83270.1"/>
    <property type="molecule type" value="Genomic_DNA"/>
</dbReference>
<dbReference type="InterPro" id="IPR001647">
    <property type="entry name" value="HTH_TetR"/>
</dbReference>
<evidence type="ECO:0000256" key="2">
    <source>
        <dbReference type="PROSITE-ProRule" id="PRU00335"/>
    </source>
</evidence>